<organism evidence="2 3">
    <name type="scientific">Asanoa iriomotensis</name>
    <dbReference type="NCBI Taxonomy" id="234613"/>
    <lineage>
        <taxon>Bacteria</taxon>
        <taxon>Bacillati</taxon>
        <taxon>Actinomycetota</taxon>
        <taxon>Actinomycetes</taxon>
        <taxon>Micromonosporales</taxon>
        <taxon>Micromonosporaceae</taxon>
        <taxon>Asanoa</taxon>
    </lineage>
</organism>
<gene>
    <name evidence="2" type="ORF">Air01nite_59540</name>
</gene>
<dbReference type="Proteomes" id="UP000624325">
    <property type="component" value="Unassembled WGS sequence"/>
</dbReference>
<sequence length="66" mass="7053">MSDEESTAPDEVAEEETPTFANRAERRAKGKAKGKGAPTHQQRAGGFTGKGGSYQPPRNYGSRRSG</sequence>
<accession>A0ABQ4CAS0</accession>
<evidence type="ECO:0000313" key="2">
    <source>
        <dbReference type="EMBL" id="GIF59859.1"/>
    </source>
</evidence>
<evidence type="ECO:0000313" key="3">
    <source>
        <dbReference type="Proteomes" id="UP000624325"/>
    </source>
</evidence>
<proteinExistence type="predicted"/>
<comment type="caution">
    <text evidence="2">The sequence shown here is derived from an EMBL/GenBank/DDBJ whole genome shotgun (WGS) entry which is preliminary data.</text>
</comment>
<dbReference type="EMBL" id="BONC01000055">
    <property type="protein sequence ID" value="GIF59859.1"/>
    <property type="molecule type" value="Genomic_DNA"/>
</dbReference>
<keyword evidence="3" id="KW-1185">Reference proteome</keyword>
<feature type="compositionally biased region" description="Acidic residues" evidence="1">
    <location>
        <begin position="1"/>
        <end position="17"/>
    </location>
</feature>
<protein>
    <submittedName>
        <fullName evidence="2">Uncharacterized protein</fullName>
    </submittedName>
</protein>
<feature type="region of interest" description="Disordered" evidence="1">
    <location>
        <begin position="1"/>
        <end position="66"/>
    </location>
</feature>
<reference evidence="2 3" key="1">
    <citation type="submission" date="2021-01" db="EMBL/GenBank/DDBJ databases">
        <title>Whole genome shotgun sequence of Asanoa iriomotensis NBRC 100142.</title>
        <authorList>
            <person name="Komaki H."/>
            <person name="Tamura T."/>
        </authorList>
    </citation>
    <scope>NUCLEOTIDE SEQUENCE [LARGE SCALE GENOMIC DNA]</scope>
    <source>
        <strain evidence="2 3">NBRC 100142</strain>
    </source>
</reference>
<dbReference type="RefSeq" id="WP_203706685.1">
    <property type="nucleotide sequence ID" value="NZ_BAAALU010000004.1"/>
</dbReference>
<name>A0ABQ4CAS0_9ACTN</name>
<evidence type="ECO:0000256" key="1">
    <source>
        <dbReference type="SAM" id="MobiDB-lite"/>
    </source>
</evidence>